<proteinExistence type="inferred from homology"/>
<dbReference type="SUPFAM" id="SSF50621">
    <property type="entry name" value="Alanine racemase C-terminal domain-like"/>
    <property type="match status" value="1"/>
</dbReference>
<protein>
    <submittedName>
        <fullName evidence="5">Unannotated protein</fullName>
    </submittedName>
</protein>
<dbReference type="InterPro" id="IPR009006">
    <property type="entry name" value="Ala_racemase/Decarboxylase_C"/>
</dbReference>
<dbReference type="InterPro" id="IPR000821">
    <property type="entry name" value="Ala_racemase"/>
</dbReference>
<evidence type="ECO:0000256" key="3">
    <source>
        <dbReference type="ARBA" id="ARBA00023235"/>
    </source>
</evidence>
<dbReference type="GO" id="GO:0030170">
    <property type="term" value="F:pyridoxal phosphate binding"/>
    <property type="evidence" value="ECO:0007669"/>
    <property type="project" value="TreeGrafter"/>
</dbReference>
<dbReference type="GO" id="GO:0005829">
    <property type="term" value="C:cytosol"/>
    <property type="evidence" value="ECO:0007669"/>
    <property type="project" value="TreeGrafter"/>
</dbReference>
<dbReference type="Pfam" id="PF00842">
    <property type="entry name" value="Ala_racemase_C"/>
    <property type="match status" value="1"/>
</dbReference>
<evidence type="ECO:0000313" key="5">
    <source>
        <dbReference type="EMBL" id="CAB4689576.1"/>
    </source>
</evidence>
<comment type="cofactor">
    <cofactor evidence="1">
        <name>pyridoxal 5'-phosphate</name>
        <dbReference type="ChEBI" id="CHEBI:597326"/>
    </cofactor>
</comment>
<organism evidence="5">
    <name type="scientific">freshwater metagenome</name>
    <dbReference type="NCBI Taxonomy" id="449393"/>
    <lineage>
        <taxon>unclassified sequences</taxon>
        <taxon>metagenomes</taxon>
        <taxon>ecological metagenomes</taxon>
    </lineage>
</organism>
<sequence length="374" mass="39471">MSRAVAEVDLTAIAHNLKLIKGKTNTQVLAVVKADAYGHGLIPVAKAAVAAGADWLGTALLEEGVALRAAGVKAPLICWLTPLGEDLKIAVKNNIDLSISSIELLEEVIDAGRAANIVPRIHLEVDTGMTRGGVRGEWPEFVSEVAKAVKDNGVEVVGLWSHFARADEPDQSFNKQQLDTFHKRLATLIAQGINPQFVHIANSAAALTNNDAVKNIVRWGIGLYGLSPDVTTLGDSAKLNLKPAMKLKAKLHLVKKAEAGAPVGYGGTATVAEDTKIGVVTMGYADGIPRNASNLAGVFVDGHRAPLLGRVSMDQFVVNLGANSNAKTGDEVVIFGDGALGEYTVDDWASAAGTINYEIVTRIGPRVPRIYPRG</sequence>
<dbReference type="Gene3D" id="3.20.20.10">
    <property type="entry name" value="Alanine racemase"/>
    <property type="match status" value="1"/>
</dbReference>
<keyword evidence="3" id="KW-0413">Isomerase</keyword>
<dbReference type="GO" id="GO:0008784">
    <property type="term" value="F:alanine racemase activity"/>
    <property type="evidence" value="ECO:0007669"/>
    <property type="project" value="InterPro"/>
</dbReference>
<dbReference type="PANTHER" id="PTHR30511:SF0">
    <property type="entry name" value="ALANINE RACEMASE, CATABOLIC-RELATED"/>
    <property type="match status" value="1"/>
</dbReference>
<dbReference type="EMBL" id="CAEZXI010000113">
    <property type="protein sequence ID" value="CAB4689576.1"/>
    <property type="molecule type" value="Genomic_DNA"/>
</dbReference>
<name>A0A6J6NTQ2_9ZZZZ</name>
<evidence type="ECO:0000256" key="1">
    <source>
        <dbReference type="ARBA" id="ARBA00001933"/>
    </source>
</evidence>
<dbReference type="InterPro" id="IPR001608">
    <property type="entry name" value="Ala_racemase_N"/>
</dbReference>
<dbReference type="PRINTS" id="PR00992">
    <property type="entry name" value="ALARACEMASE"/>
</dbReference>
<dbReference type="AlphaFoldDB" id="A0A6J6NTQ2"/>
<evidence type="ECO:0000256" key="2">
    <source>
        <dbReference type="ARBA" id="ARBA00022898"/>
    </source>
</evidence>
<reference evidence="5" key="1">
    <citation type="submission" date="2020-05" db="EMBL/GenBank/DDBJ databases">
        <authorList>
            <person name="Chiriac C."/>
            <person name="Salcher M."/>
            <person name="Ghai R."/>
            <person name="Kavagutti S V."/>
        </authorList>
    </citation>
    <scope>NUCLEOTIDE SEQUENCE</scope>
</reference>
<dbReference type="SMART" id="SM01005">
    <property type="entry name" value="Ala_racemase_C"/>
    <property type="match status" value="1"/>
</dbReference>
<dbReference type="CDD" id="cd00430">
    <property type="entry name" value="PLPDE_III_AR"/>
    <property type="match status" value="1"/>
</dbReference>
<dbReference type="GO" id="GO:0030632">
    <property type="term" value="P:D-alanine biosynthetic process"/>
    <property type="evidence" value="ECO:0007669"/>
    <property type="project" value="TreeGrafter"/>
</dbReference>
<dbReference type="PROSITE" id="PS00395">
    <property type="entry name" value="ALANINE_RACEMASE"/>
    <property type="match status" value="1"/>
</dbReference>
<dbReference type="Pfam" id="PF01168">
    <property type="entry name" value="Ala_racemase_N"/>
    <property type="match status" value="1"/>
</dbReference>
<dbReference type="InterPro" id="IPR011079">
    <property type="entry name" value="Ala_racemase_C"/>
</dbReference>
<feature type="domain" description="Alanine racemase C-terminal" evidence="4">
    <location>
        <begin position="244"/>
        <end position="372"/>
    </location>
</feature>
<evidence type="ECO:0000259" key="4">
    <source>
        <dbReference type="SMART" id="SM01005"/>
    </source>
</evidence>
<dbReference type="NCBIfam" id="TIGR00492">
    <property type="entry name" value="alr"/>
    <property type="match status" value="1"/>
</dbReference>
<dbReference type="HAMAP" id="MF_01201">
    <property type="entry name" value="Ala_racemase"/>
    <property type="match status" value="1"/>
</dbReference>
<keyword evidence="2" id="KW-0663">Pyridoxal phosphate</keyword>
<dbReference type="PANTHER" id="PTHR30511">
    <property type="entry name" value="ALANINE RACEMASE"/>
    <property type="match status" value="1"/>
</dbReference>
<dbReference type="Gene3D" id="2.40.37.10">
    <property type="entry name" value="Lyase, Ornithine Decarboxylase, Chain A, domain 1"/>
    <property type="match status" value="1"/>
</dbReference>
<gene>
    <name evidence="5" type="ORF">UFOPK2362_00887</name>
</gene>
<dbReference type="InterPro" id="IPR020622">
    <property type="entry name" value="Ala_racemase_pyridoxalP-BS"/>
</dbReference>
<dbReference type="InterPro" id="IPR029066">
    <property type="entry name" value="PLP-binding_barrel"/>
</dbReference>
<dbReference type="FunFam" id="3.20.20.10:FF:000002">
    <property type="entry name" value="Alanine racemase"/>
    <property type="match status" value="1"/>
</dbReference>
<accession>A0A6J6NTQ2</accession>
<dbReference type="SUPFAM" id="SSF51419">
    <property type="entry name" value="PLP-binding barrel"/>
    <property type="match status" value="1"/>
</dbReference>
<dbReference type="GO" id="GO:0009252">
    <property type="term" value="P:peptidoglycan biosynthetic process"/>
    <property type="evidence" value="ECO:0007669"/>
    <property type="project" value="TreeGrafter"/>
</dbReference>